<evidence type="ECO:0000256" key="5">
    <source>
        <dbReference type="ARBA" id="ARBA00023163"/>
    </source>
</evidence>
<keyword evidence="3" id="KW-0731">Sigma factor</keyword>
<dbReference type="GO" id="GO:0016987">
    <property type="term" value="F:sigma factor activity"/>
    <property type="evidence" value="ECO:0007669"/>
    <property type="project" value="UniProtKB-KW"/>
</dbReference>
<dbReference type="Pfam" id="PF08281">
    <property type="entry name" value="Sigma70_r4_2"/>
    <property type="match status" value="1"/>
</dbReference>
<evidence type="ECO:0000256" key="3">
    <source>
        <dbReference type="ARBA" id="ARBA00023082"/>
    </source>
</evidence>
<gene>
    <name evidence="9" type="ORF">CQY23_19160</name>
</gene>
<name>A0A2G5PBW1_MYCCE</name>
<dbReference type="AlphaFoldDB" id="A0A2G5PBW1"/>
<dbReference type="GO" id="GO:0003677">
    <property type="term" value="F:DNA binding"/>
    <property type="evidence" value="ECO:0007669"/>
    <property type="project" value="UniProtKB-KW"/>
</dbReference>
<evidence type="ECO:0000259" key="8">
    <source>
        <dbReference type="Pfam" id="PF08281"/>
    </source>
</evidence>
<comment type="similarity">
    <text evidence="1">Belongs to the sigma-70 factor family. ECF subfamily.</text>
</comment>
<dbReference type="PANTHER" id="PTHR43133:SF51">
    <property type="entry name" value="RNA POLYMERASE SIGMA FACTOR"/>
    <property type="match status" value="1"/>
</dbReference>
<evidence type="ECO:0000313" key="10">
    <source>
        <dbReference type="Proteomes" id="UP000230971"/>
    </source>
</evidence>
<protein>
    <submittedName>
        <fullName evidence="9">RNA polymerase sigma factor</fullName>
    </submittedName>
</protein>
<dbReference type="PANTHER" id="PTHR43133">
    <property type="entry name" value="RNA POLYMERASE ECF-TYPE SIGMA FACTO"/>
    <property type="match status" value="1"/>
</dbReference>
<evidence type="ECO:0000256" key="2">
    <source>
        <dbReference type="ARBA" id="ARBA00023015"/>
    </source>
</evidence>
<dbReference type="InterPro" id="IPR036388">
    <property type="entry name" value="WH-like_DNA-bd_sf"/>
</dbReference>
<feature type="domain" description="RNA polymerase sigma-70 region 2" evidence="7">
    <location>
        <begin position="23"/>
        <end position="90"/>
    </location>
</feature>
<proteinExistence type="inferred from homology"/>
<dbReference type="InterPro" id="IPR007627">
    <property type="entry name" value="RNA_pol_sigma70_r2"/>
</dbReference>
<dbReference type="GO" id="GO:0006352">
    <property type="term" value="P:DNA-templated transcription initiation"/>
    <property type="evidence" value="ECO:0007669"/>
    <property type="project" value="InterPro"/>
</dbReference>
<dbReference type="Gene3D" id="1.10.10.10">
    <property type="entry name" value="Winged helix-like DNA-binding domain superfamily/Winged helix DNA-binding domain"/>
    <property type="match status" value="1"/>
</dbReference>
<evidence type="ECO:0000256" key="6">
    <source>
        <dbReference type="SAM" id="MobiDB-lite"/>
    </source>
</evidence>
<evidence type="ECO:0000256" key="4">
    <source>
        <dbReference type="ARBA" id="ARBA00023125"/>
    </source>
</evidence>
<dbReference type="Proteomes" id="UP000230971">
    <property type="component" value="Unassembled WGS sequence"/>
</dbReference>
<dbReference type="InterPro" id="IPR013325">
    <property type="entry name" value="RNA_pol_sigma_r2"/>
</dbReference>
<organism evidence="9 10">
    <name type="scientific">Mycobacterium celatum</name>
    <dbReference type="NCBI Taxonomy" id="28045"/>
    <lineage>
        <taxon>Bacteria</taxon>
        <taxon>Bacillati</taxon>
        <taxon>Actinomycetota</taxon>
        <taxon>Actinomycetes</taxon>
        <taxon>Mycobacteriales</taxon>
        <taxon>Mycobacteriaceae</taxon>
        <taxon>Mycobacterium</taxon>
    </lineage>
</organism>
<dbReference type="EMBL" id="PDKV01000030">
    <property type="protein sequence ID" value="PIB75839.1"/>
    <property type="molecule type" value="Genomic_DNA"/>
</dbReference>
<dbReference type="InterPro" id="IPR039425">
    <property type="entry name" value="RNA_pol_sigma-70-like"/>
</dbReference>
<dbReference type="Gene3D" id="1.10.1740.10">
    <property type="match status" value="1"/>
</dbReference>
<dbReference type="CDD" id="cd06171">
    <property type="entry name" value="Sigma70_r4"/>
    <property type="match status" value="1"/>
</dbReference>
<dbReference type="InterPro" id="IPR013249">
    <property type="entry name" value="RNA_pol_sigma70_r4_t2"/>
</dbReference>
<dbReference type="NCBIfam" id="TIGR02937">
    <property type="entry name" value="sigma70-ECF"/>
    <property type="match status" value="1"/>
</dbReference>
<dbReference type="Pfam" id="PF04542">
    <property type="entry name" value="Sigma70_r2"/>
    <property type="match status" value="1"/>
</dbReference>
<accession>A0A2G5PBW1</accession>
<keyword evidence="4" id="KW-0238">DNA-binding</keyword>
<dbReference type="SUPFAM" id="SSF88659">
    <property type="entry name" value="Sigma3 and sigma4 domains of RNA polymerase sigma factors"/>
    <property type="match status" value="1"/>
</dbReference>
<evidence type="ECO:0000313" key="9">
    <source>
        <dbReference type="EMBL" id="PIB75839.1"/>
    </source>
</evidence>
<dbReference type="SUPFAM" id="SSF88946">
    <property type="entry name" value="Sigma2 domain of RNA polymerase sigma factors"/>
    <property type="match status" value="1"/>
</dbReference>
<reference evidence="9 10" key="1">
    <citation type="journal article" date="2017" name="Infect. Genet. Evol.">
        <title>The new phylogeny of the genus Mycobacterium: The old and the news.</title>
        <authorList>
            <person name="Tortoli E."/>
            <person name="Fedrizzi T."/>
            <person name="Meehan C.J."/>
            <person name="Trovato A."/>
            <person name="Grottola A."/>
            <person name="Giacobazzi E."/>
            <person name="Serpini G.F."/>
            <person name="Tagliazucchi S."/>
            <person name="Fabio A."/>
            <person name="Bettua C."/>
            <person name="Bertorelli R."/>
            <person name="Frascaro F."/>
            <person name="De Sanctis V."/>
            <person name="Pecorari M."/>
            <person name="Jousson O."/>
            <person name="Segata N."/>
            <person name="Cirillo D.M."/>
        </authorList>
    </citation>
    <scope>NUCLEOTIDE SEQUENCE [LARGE SCALE GENOMIC DNA]</scope>
    <source>
        <strain evidence="9 10">NCTC 12882</strain>
    </source>
</reference>
<evidence type="ECO:0000256" key="1">
    <source>
        <dbReference type="ARBA" id="ARBA00010641"/>
    </source>
</evidence>
<feature type="domain" description="RNA polymerase sigma factor 70 region 4 type 2" evidence="8">
    <location>
        <begin position="142"/>
        <end position="191"/>
    </location>
</feature>
<dbReference type="InterPro" id="IPR014284">
    <property type="entry name" value="RNA_pol_sigma-70_dom"/>
</dbReference>
<feature type="region of interest" description="Disordered" evidence="6">
    <location>
        <begin position="216"/>
        <end position="238"/>
    </location>
</feature>
<keyword evidence="2" id="KW-0805">Transcription regulation</keyword>
<keyword evidence="5" id="KW-0804">Transcription</keyword>
<dbReference type="OrthoDB" id="5244716at2"/>
<dbReference type="InterPro" id="IPR013324">
    <property type="entry name" value="RNA_pol_sigma_r3/r4-like"/>
</dbReference>
<evidence type="ECO:0000259" key="7">
    <source>
        <dbReference type="Pfam" id="PF04542"/>
    </source>
</evidence>
<comment type="caution">
    <text evidence="9">The sequence shown here is derived from an EMBL/GenBank/DDBJ whole genome shotgun (WGS) entry which is preliminary data.</text>
</comment>
<sequence>MTSVSVPLDSTDPQVGGIPLADLVRDFHKQMVNFARTMVDSPAAAEEAVQEAWLQILQSAHSFEGRSSVTTWLFAIVKNTASRHRRHESRIRKHELLAQEAADPLSGRIHPPGHPDAGHWSVPPSRRFLPEDETVTRELVGQVRAAVAGLPARQRQLVILRDLVGLTPDEAAEILEVSGQAQRALLYRARGNLRNELERRYLECPWIKTTWCRRSTAPTSSCSSRTSSTRSPVSGQQW</sequence>